<proteinExistence type="inferred from homology"/>
<keyword evidence="2 9" id="KW-0813">Transport</keyword>
<evidence type="ECO:0000256" key="2">
    <source>
        <dbReference type="ARBA" id="ARBA00022448"/>
    </source>
</evidence>
<evidence type="ECO:0000256" key="1">
    <source>
        <dbReference type="ARBA" id="ARBA00004651"/>
    </source>
</evidence>
<name>A0A502GAY4_9PROT</name>
<keyword evidence="3" id="KW-1003">Cell membrane</keyword>
<comment type="similarity">
    <text evidence="9">Belongs to the binding-protein-dependent transport system permease family.</text>
</comment>
<evidence type="ECO:0000256" key="8">
    <source>
        <dbReference type="ARBA" id="ARBA00023136"/>
    </source>
</evidence>
<evidence type="ECO:0000256" key="9">
    <source>
        <dbReference type="RuleBase" id="RU363032"/>
    </source>
</evidence>
<evidence type="ECO:0000256" key="6">
    <source>
        <dbReference type="ARBA" id="ARBA00022927"/>
    </source>
</evidence>
<comment type="subcellular location">
    <subcellularLocation>
        <location evidence="1 9">Cell membrane</location>
        <topology evidence="1 9">Multi-pass membrane protein</topology>
    </subcellularLocation>
</comment>
<organism evidence="12 13">
    <name type="scientific">Muricoccus nepalensis</name>
    <dbReference type="NCBI Taxonomy" id="1854500"/>
    <lineage>
        <taxon>Bacteria</taxon>
        <taxon>Pseudomonadati</taxon>
        <taxon>Pseudomonadota</taxon>
        <taxon>Alphaproteobacteria</taxon>
        <taxon>Acetobacterales</taxon>
        <taxon>Roseomonadaceae</taxon>
        <taxon>Muricoccus</taxon>
    </lineage>
</organism>
<evidence type="ECO:0000313" key="12">
    <source>
        <dbReference type="EMBL" id="TPG58166.1"/>
    </source>
</evidence>
<feature type="domain" description="ABC transmembrane type-1" evidence="11">
    <location>
        <begin position="137"/>
        <end position="326"/>
    </location>
</feature>
<dbReference type="Pfam" id="PF00528">
    <property type="entry name" value="BPD_transp_1"/>
    <property type="match status" value="1"/>
</dbReference>
<feature type="transmembrane region" description="Helical" evidence="9">
    <location>
        <begin position="186"/>
        <end position="212"/>
    </location>
</feature>
<dbReference type="Pfam" id="PF12911">
    <property type="entry name" value="OppC_N"/>
    <property type="match status" value="1"/>
</dbReference>
<evidence type="ECO:0000256" key="3">
    <source>
        <dbReference type="ARBA" id="ARBA00022475"/>
    </source>
</evidence>
<dbReference type="AlphaFoldDB" id="A0A502GAY4"/>
<dbReference type="GO" id="GO:0015031">
    <property type="term" value="P:protein transport"/>
    <property type="evidence" value="ECO:0007669"/>
    <property type="project" value="UniProtKB-KW"/>
</dbReference>
<dbReference type="EMBL" id="RCZP01000006">
    <property type="protein sequence ID" value="TPG58166.1"/>
    <property type="molecule type" value="Genomic_DNA"/>
</dbReference>
<dbReference type="SUPFAM" id="SSF161098">
    <property type="entry name" value="MetI-like"/>
    <property type="match status" value="1"/>
</dbReference>
<dbReference type="PANTHER" id="PTHR43386">
    <property type="entry name" value="OLIGOPEPTIDE TRANSPORT SYSTEM PERMEASE PROTEIN APPC"/>
    <property type="match status" value="1"/>
</dbReference>
<feature type="transmembrane region" description="Helical" evidence="9">
    <location>
        <begin position="76"/>
        <end position="98"/>
    </location>
</feature>
<keyword evidence="8 9" id="KW-0472">Membrane</keyword>
<feature type="region of interest" description="Disordered" evidence="10">
    <location>
        <begin position="23"/>
        <end position="43"/>
    </location>
</feature>
<dbReference type="GO" id="GO:0055085">
    <property type="term" value="P:transmembrane transport"/>
    <property type="evidence" value="ECO:0007669"/>
    <property type="project" value="InterPro"/>
</dbReference>
<keyword evidence="13" id="KW-1185">Reference proteome</keyword>
<feature type="transmembrane region" description="Helical" evidence="9">
    <location>
        <begin position="266"/>
        <end position="284"/>
    </location>
</feature>
<keyword evidence="6" id="KW-0653">Protein transport</keyword>
<keyword evidence="4 9" id="KW-0812">Transmembrane</keyword>
<dbReference type="OrthoDB" id="9774870at2"/>
<feature type="transmembrane region" description="Helical" evidence="9">
    <location>
        <begin position="305"/>
        <end position="325"/>
    </location>
</feature>
<keyword evidence="5" id="KW-0571">Peptide transport</keyword>
<comment type="caution">
    <text evidence="12">The sequence shown here is derived from an EMBL/GenBank/DDBJ whole genome shotgun (WGS) entry which is preliminary data.</text>
</comment>
<protein>
    <submittedName>
        <fullName evidence="12">ABC transporter permease</fullName>
    </submittedName>
</protein>
<evidence type="ECO:0000313" key="13">
    <source>
        <dbReference type="Proteomes" id="UP000317078"/>
    </source>
</evidence>
<dbReference type="CDD" id="cd06261">
    <property type="entry name" value="TM_PBP2"/>
    <property type="match status" value="1"/>
</dbReference>
<keyword evidence="7 9" id="KW-1133">Transmembrane helix</keyword>
<evidence type="ECO:0000256" key="10">
    <source>
        <dbReference type="SAM" id="MobiDB-lite"/>
    </source>
</evidence>
<dbReference type="GO" id="GO:0015833">
    <property type="term" value="P:peptide transport"/>
    <property type="evidence" value="ECO:0007669"/>
    <property type="project" value="UniProtKB-KW"/>
</dbReference>
<evidence type="ECO:0000256" key="4">
    <source>
        <dbReference type="ARBA" id="ARBA00022692"/>
    </source>
</evidence>
<evidence type="ECO:0000256" key="5">
    <source>
        <dbReference type="ARBA" id="ARBA00022856"/>
    </source>
</evidence>
<dbReference type="PROSITE" id="PS50928">
    <property type="entry name" value="ABC_TM1"/>
    <property type="match status" value="1"/>
</dbReference>
<dbReference type="Gene3D" id="1.10.3720.10">
    <property type="entry name" value="MetI-like"/>
    <property type="match status" value="1"/>
</dbReference>
<dbReference type="PANTHER" id="PTHR43386:SF1">
    <property type="entry name" value="D,D-DIPEPTIDE TRANSPORT SYSTEM PERMEASE PROTEIN DDPC-RELATED"/>
    <property type="match status" value="1"/>
</dbReference>
<accession>A0A502GAY4</accession>
<gene>
    <name evidence="12" type="ORF">EAH89_09420</name>
</gene>
<dbReference type="InterPro" id="IPR025966">
    <property type="entry name" value="OppC_N"/>
</dbReference>
<dbReference type="RefSeq" id="WP_140882545.1">
    <property type="nucleotide sequence ID" value="NZ_RCZP01000006.1"/>
</dbReference>
<dbReference type="Proteomes" id="UP000317078">
    <property type="component" value="Unassembled WGS sequence"/>
</dbReference>
<dbReference type="InterPro" id="IPR050366">
    <property type="entry name" value="BP-dependent_transpt_permease"/>
</dbReference>
<evidence type="ECO:0000259" key="11">
    <source>
        <dbReference type="PROSITE" id="PS50928"/>
    </source>
</evidence>
<reference evidence="12 13" key="1">
    <citation type="journal article" date="2019" name="Environ. Microbiol.">
        <title>Species interactions and distinct microbial communities in high Arctic permafrost affected cryosols are associated with the CH4 and CO2 gas fluxes.</title>
        <authorList>
            <person name="Altshuler I."/>
            <person name="Hamel J."/>
            <person name="Turney S."/>
            <person name="Magnuson E."/>
            <person name="Levesque R."/>
            <person name="Greer C."/>
            <person name="Whyte L.G."/>
        </authorList>
    </citation>
    <scope>NUCLEOTIDE SEQUENCE [LARGE SCALE GENOMIC DNA]</scope>
    <source>
        <strain evidence="12 13">S9.3B</strain>
    </source>
</reference>
<sequence length="338" mass="35700">MSDRASPLADAATATAALEPIAPDAVPEAAGAPPPPQAGAASGRRAWLLTDAPASRSQAAWGRRYQAWLAFRRNPLAMAGLGVILIMLLLILLAPLLATHDPGIQELGNRLAAPSAAHWLGTDELGRDVWSRLLYGGRITLGMVVAVVLLVAPVGLLVGCVAGYAGGLWDRLLMRVTDVFLAFPRLILALAFVAAMGPGVESAVIAIALTAWPPYARLARAETLTIRRTDYVAAARMTGASPARVVLRHVLPMCLPSLVVRVTLDMSSIILTAAGLGFLGLGAQPPLPEWGTMIATARRFILEQWWVAVMPGIAIFAASLAFNLLGDGLRDVLDPKQR</sequence>
<feature type="transmembrane region" description="Helical" evidence="9">
    <location>
        <begin position="139"/>
        <end position="165"/>
    </location>
</feature>
<evidence type="ECO:0000256" key="7">
    <source>
        <dbReference type="ARBA" id="ARBA00022989"/>
    </source>
</evidence>
<dbReference type="InterPro" id="IPR035906">
    <property type="entry name" value="MetI-like_sf"/>
</dbReference>
<dbReference type="GO" id="GO:0005886">
    <property type="term" value="C:plasma membrane"/>
    <property type="evidence" value="ECO:0007669"/>
    <property type="project" value="UniProtKB-SubCell"/>
</dbReference>
<dbReference type="InterPro" id="IPR000515">
    <property type="entry name" value="MetI-like"/>
</dbReference>